<protein>
    <recommendedName>
        <fullName evidence="4">Gustatory receptor</fullName>
    </recommendedName>
</protein>
<feature type="transmembrane region" description="Helical" evidence="1">
    <location>
        <begin position="271"/>
        <end position="293"/>
    </location>
</feature>
<dbReference type="Proteomes" id="UP000015104">
    <property type="component" value="Unassembled WGS sequence"/>
</dbReference>
<reference evidence="2" key="2">
    <citation type="submission" date="2015-06" db="UniProtKB">
        <authorList>
            <consortium name="EnsemblMetazoa"/>
        </authorList>
    </citation>
    <scope>IDENTIFICATION</scope>
</reference>
<dbReference type="AlphaFoldDB" id="T1K0I5"/>
<keyword evidence="1" id="KW-0812">Transmembrane</keyword>
<feature type="transmembrane region" description="Helical" evidence="1">
    <location>
        <begin position="76"/>
        <end position="98"/>
    </location>
</feature>
<feature type="transmembrane region" description="Helical" evidence="1">
    <location>
        <begin position="162"/>
        <end position="185"/>
    </location>
</feature>
<sequence length="371" mass="43449">MVEGITIEIQKILNLLAIYPYVDEFSEYKSYPKWLIIITLGVLSFLHGLHSCYWSFIYLCHFESTFTSITKCLYDIHYDLISIIRGLVVLFMFDWAALDNHVSITQKVWLKMDQKSHEFIIKSRRFKLIVMTFSSLNDLIWTLVGAYLFPTDSEDFKDRPSIYKYVIAVCEFVTVMGWLFMLNMISEICINLQAMFAMINQKLTDHPFNIDHLTDQIKIYRSYYSLTIRATQSAETFLCYYLTIVYIEFIYSNLVNNIFNLASPTNSLADSLQILCYNLSTTTYLFYLTYNLIKVNYFSHKGSEDLYELSLLTDDNQCKQEIELFLYRMSKKDVGFTFSKLFVITPNFITSLFTLALTLILASPSFKLNPD</sequence>
<feature type="transmembrane region" description="Helical" evidence="1">
    <location>
        <begin position="238"/>
        <end position="259"/>
    </location>
</feature>
<feature type="transmembrane region" description="Helical" evidence="1">
    <location>
        <begin position="34"/>
        <end position="56"/>
    </location>
</feature>
<keyword evidence="3" id="KW-1185">Reference proteome</keyword>
<dbReference type="EMBL" id="CAEY01001142">
    <property type="status" value="NOT_ANNOTATED_CDS"/>
    <property type="molecule type" value="Genomic_DNA"/>
</dbReference>
<feature type="transmembrane region" description="Helical" evidence="1">
    <location>
        <begin position="341"/>
        <end position="362"/>
    </location>
</feature>
<organism evidence="2 3">
    <name type="scientific">Tetranychus urticae</name>
    <name type="common">Two-spotted spider mite</name>
    <dbReference type="NCBI Taxonomy" id="32264"/>
    <lineage>
        <taxon>Eukaryota</taxon>
        <taxon>Metazoa</taxon>
        <taxon>Ecdysozoa</taxon>
        <taxon>Arthropoda</taxon>
        <taxon>Chelicerata</taxon>
        <taxon>Arachnida</taxon>
        <taxon>Acari</taxon>
        <taxon>Acariformes</taxon>
        <taxon>Trombidiformes</taxon>
        <taxon>Prostigmata</taxon>
        <taxon>Eleutherengona</taxon>
        <taxon>Raphignathae</taxon>
        <taxon>Tetranychoidea</taxon>
        <taxon>Tetranychidae</taxon>
        <taxon>Tetranychus</taxon>
    </lineage>
</organism>
<evidence type="ECO:0000256" key="1">
    <source>
        <dbReference type="SAM" id="Phobius"/>
    </source>
</evidence>
<reference evidence="3" key="1">
    <citation type="submission" date="2011-08" db="EMBL/GenBank/DDBJ databases">
        <authorList>
            <person name="Rombauts S."/>
        </authorList>
    </citation>
    <scope>NUCLEOTIDE SEQUENCE</scope>
    <source>
        <strain evidence="3">London</strain>
    </source>
</reference>
<keyword evidence="1" id="KW-0472">Membrane</keyword>
<evidence type="ECO:0000313" key="3">
    <source>
        <dbReference type="Proteomes" id="UP000015104"/>
    </source>
</evidence>
<evidence type="ECO:0000313" key="2">
    <source>
        <dbReference type="EnsemblMetazoa" id="tetur03g07910.1"/>
    </source>
</evidence>
<keyword evidence="1" id="KW-1133">Transmembrane helix</keyword>
<dbReference type="HOGENOM" id="CLU_066525_0_0_1"/>
<proteinExistence type="predicted"/>
<name>T1K0I5_TETUR</name>
<accession>T1K0I5</accession>
<dbReference type="EnsemblMetazoa" id="tetur03g07910.1">
    <property type="protein sequence ID" value="tetur03g07910.1"/>
    <property type="gene ID" value="tetur03g07910"/>
</dbReference>
<evidence type="ECO:0008006" key="4">
    <source>
        <dbReference type="Google" id="ProtNLM"/>
    </source>
</evidence>
<feature type="transmembrane region" description="Helical" evidence="1">
    <location>
        <begin position="128"/>
        <end position="150"/>
    </location>
</feature>